<evidence type="ECO:0000256" key="1">
    <source>
        <dbReference type="ARBA" id="ARBA00004141"/>
    </source>
</evidence>
<dbReference type="EMBL" id="CP054475">
    <property type="protein sequence ID" value="UXD86326.1"/>
    <property type="molecule type" value="Genomic_DNA"/>
</dbReference>
<evidence type="ECO:0000256" key="2">
    <source>
        <dbReference type="ARBA" id="ARBA00022692"/>
    </source>
</evidence>
<dbReference type="Proteomes" id="UP001065322">
    <property type="component" value="Chromosome"/>
</dbReference>
<protein>
    <submittedName>
        <fullName evidence="7">FUSC family protein</fullName>
    </submittedName>
</protein>
<keyword evidence="4 5" id="KW-0472">Membrane</keyword>
<evidence type="ECO:0000259" key="6">
    <source>
        <dbReference type="Pfam" id="PF13515"/>
    </source>
</evidence>
<dbReference type="Pfam" id="PF13515">
    <property type="entry name" value="FUSC_2"/>
    <property type="match status" value="1"/>
</dbReference>
<sequence>MYVAPRPLLADDPLYAIRLACAVTLALLLAMWLNSPMPMLMPAMTLGLIAGIRQRFSAKKAFGGPLAMIFIISFYAALVALTRPMPGVLLVVILASCVFAYFIILRSGSPTGMLLLMGAVLMSVMGMHSLTIMFVMRDAFIEACLGALIIIPLLYWLLPPHNNTPFIEVYEPDQRGEHALRALIRGLVLMLLIFWLYTVVDSSNIMLAMAGVFVLVFPTRERQFAEAWERTFATFVGGGMALLILAVFYYAAHISILFLLLFLVALFLGNKMLHGRYPPMVYQFALSVTIALVVGALSSKAPLGYTGMRIFLTLAGALTAAVLTSFLERLLITEKH</sequence>
<feature type="transmembrane region" description="Helical" evidence="5">
    <location>
        <begin position="280"/>
        <end position="298"/>
    </location>
</feature>
<keyword evidence="8" id="KW-1185">Reference proteome</keyword>
<evidence type="ECO:0000313" key="7">
    <source>
        <dbReference type="EMBL" id="UXD86326.1"/>
    </source>
</evidence>
<organism evidence="7 8">
    <name type="scientific">Thalassolituus hydrocarboniclasticus</name>
    <dbReference type="NCBI Taxonomy" id="2742796"/>
    <lineage>
        <taxon>Bacteria</taxon>
        <taxon>Pseudomonadati</taxon>
        <taxon>Pseudomonadota</taxon>
        <taxon>Gammaproteobacteria</taxon>
        <taxon>Oceanospirillales</taxon>
        <taxon>Oceanospirillaceae</taxon>
        <taxon>Thalassolituus</taxon>
    </lineage>
</organism>
<feature type="transmembrane region" description="Helical" evidence="5">
    <location>
        <begin position="15"/>
        <end position="34"/>
    </location>
</feature>
<feature type="transmembrane region" description="Helical" evidence="5">
    <location>
        <begin position="61"/>
        <end position="81"/>
    </location>
</feature>
<feature type="transmembrane region" description="Helical" evidence="5">
    <location>
        <begin position="310"/>
        <end position="332"/>
    </location>
</feature>
<evidence type="ECO:0000256" key="4">
    <source>
        <dbReference type="ARBA" id="ARBA00023136"/>
    </source>
</evidence>
<feature type="transmembrane region" description="Helical" evidence="5">
    <location>
        <begin position="140"/>
        <end position="158"/>
    </location>
</feature>
<keyword evidence="3 5" id="KW-1133">Transmembrane helix</keyword>
<keyword evidence="2 5" id="KW-0812">Transmembrane</keyword>
<evidence type="ECO:0000256" key="5">
    <source>
        <dbReference type="SAM" id="Phobius"/>
    </source>
</evidence>
<dbReference type="InterPro" id="IPR049453">
    <property type="entry name" value="Memb_transporter_dom"/>
</dbReference>
<evidence type="ECO:0000313" key="8">
    <source>
        <dbReference type="Proteomes" id="UP001065322"/>
    </source>
</evidence>
<accession>A0ABY6A5H4</accession>
<feature type="transmembrane region" description="Helical" evidence="5">
    <location>
        <begin position="112"/>
        <end position="134"/>
    </location>
</feature>
<feature type="transmembrane region" description="Helical" evidence="5">
    <location>
        <begin position="87"/>
        <end position="105"/>
    </location>
</feature>
<reference evidence="8" key="1">
    <citation type="submission" date="2020-06" db="EMBL/GenBank/DDBJ databases">
        <title>Thalassolituus marinus alknpb1M-1, a hydrocarbon-degrading bacterium isolated from the deep-sea overlying water using an in-situ strategy from the South China Sea basin.</title>
        <authorList>
            <person name="Dong C."/>
            <person name="Chen Y."/>
            <person name="Shao Z."/>
        </authorList>
    </citation>
    <scope>NUCLEOTIDE SEQUENCE [LARGE SCALE GENOMIC DNA]</scope>
    <source>
        <strain evidence="8">alknpb1M-1</strain>
    </source>
</reference>
<proteinExistence type="predicted"/>
<feature type="transmembrane region" description="Helical" evidence="5">
    <location>
        <begin position="231"/>
        <end position="250"/>
    </location>
</feature>
<dbReference type="RefSeq" id="WP_260998293.1">
    <property type="nucleotide sequence ID" value="NZ_CP054475.1"/>
</dbReference>
<gene>
    <name evidence="7" type="ORF">HUF19_02165</name>
</gene>
<evidence type="ECO:0000256" key="3">
    <source>
        <dbReference type="ARBA" id="ARBA00022989"/>
    </source>
</evidence>
<feature type="transmembrane region" description="Helical" evidence="5">
    <location>
        <begin position="179"/>
        <end position="197"/>
    </location>
</feature>
<feature type="domain" description="Integral membrane bound transporter" evidence="6">
    <location>
        <begin position="193"/>
        <end position="322"/>
    </location>
</feature>
<comment type="subcellular location">
    <subcellularLocation>
        <location evidence="1">Membrane</location>
        <topology evidence="1">Multi-pass membrane protein</topology>
    </subcellularLocation>
</comment>
<feature type="transmembrane region" description="Helical" evidence="5">
    <location>
        <begin position="203"/>
        <end position="219"/>
    </location>
</feature>
<name>A0ABY6A5H4_9GAMM</name>